<dbReference type="Gene3D" id="2.60.210.10">
    <property type="entry name" value="Apoptosis, Tumor Necrosis Factor Receptor Associated Protein 2, Chain A"/>
    <property type="match status" value="1"/>
</dbReference>
<dbReference type="InterPro" id="IPR049342">
    <property type="entry name" value="TRAF1-6_MATH_dom"/>
</dbReference>
<sequence length="590" mass="67990">MSGPHNSIDPIRERLEERDEQCLQGEDSSLQDCISREKQAVEEKARSSGGTNHSDAQQKIIGINQAPKYNTIYQSINNLEPIMLDKGFVRELMMLIVICKEKDKGCDWTGVLKDYQNHLNNVHITIHNCKHCNEKFLSKYELDDHQKGSCTQLMILCQLAVHGCSKQRVCDFVCKFRLSGLREHYLTELHQRCLLSYLEGNSKLLQSHFNGSDRTITNSTSDLFNLPSLMSTVTSFATTNSTINYFYTQLQQHYETLTSIMRNNQTLSEDSIRLKTESLHHHNLLQACQNEINLIRQSKAEIQSYIADIGPNYQIVQRELATLQQKVEDLESTSYDGTIIWKISNVSEKMAYAQSERQTSIYSPPFYSSPTGYKMRIRLYLHGDGNARGTHMSLFFLLMHGPFDAILKWPFEFKVTFCLYDQSGQQRHIIDSFKPDIKSNSFQRPRSEMNIASGIPKFFPLPTILHDDKYIKGDTMYIKCLIDFGNLSEIILSYAISLNPALPQHVRRDMIHAEIDRQRQLQPQFRNETVYYSCFDNMLLTSRDAVNDEKHQQTEDPKLQHLLCISDAVVFSLHPNDTTSGENSDNDEEM</sequence>
<dbReference type="Proteomes" id="UP000681722">
    <property type="component" value="Unassembled WGS sequence"/>
</dbReference>
<accession>A0A814CPG3</accession>
<evidence type="ECO:0000256" key="4">
    <source>
        <dbReference type="ARBA" id="ARBA00023054"/>
    </source>
</evidence>
<dbReference type="AlphaFoldDB" id="A0A814CPG3"/>
<dbReference type="InterPro" id="IPR002083">
    <property type="entry name" value="MATH/TRAF_dom"/>
</dbReference>
<dbReference type="PANTHER" id="PTHR10131">
    <property type="entry name" value="TNF RECEPTOR ASSOCIATED FACTOR"/>
    <property type="match status" value="1"/>
</dbReference>
<dbReference type="PANTHER" id="PTHR10131:SF138">
    <property type="entry name" value="RE66324P"/>
    <property type="match status" value="1"/>
</dbReference>
<evidence type="ECO:0000313" key="8">
    <source>
        <dbReference type="EMBL" id="CAF3719296.1"/>
    </source>
</evidence>
<name>A0A814CPG3_9BILA</name>
<organism evidence="7 9">
    <name type="scientific">Didymodactylos carnosus</name>
    <dbReference type="NCBI Taxonomy" id="1234261"/>
    <lineage>
        <taxon>Eukaryota</taxon>
        <taxon>Metazoa</taxon>
        <taxon>Spiralia</taxon>
        <taxon>Gnathifera</taxon>
        <taxon>Rotifera</taxon>
        <taxon>Eurotatoria</taxon>
        <taxon>Bdelloidea</taxon>
        <taxon>Philodinida</taxon>
        <taxon>Philodinidae</taxon>
        <taxon>Didymodactylos</taxon>
    </lineage>
</organism>
<proteinExistence type="predicted"/>
<dbReference type="Proteomes" id="UP000663829">
    <property type="component" value="Unassembled WGS sequence"/>
</dbReference>
<dbReference type="PROSITE" id="PS50144">
    <property type="entry name" value="MATH"/>
    <property type="match status" value="1"/>
</dbReference>
<evidence type="ECO:0000256" key="2">
    <source>
        <dbReference type="ARBA" id="ARBA00022703"/>
    </source>
</evidence>
<evidence type="ECO:0000256" key="5">
    <source>
        <dbReference type="SAM" id="MobiDB-lite"/>
    </source>
</evidence>
<protein>
    <recommendedName>
        <fullName evidence="6">MATH domain-containing protein</fullName>
    </recommendedName>
</protein>
<keyword evidence="1" id="KW-1017">Isopeptide bond</keyword>
<dbReference type="SMART" id="SM00061">
    <property type="entry name" value="MATH"/>
    <property type="match status" value="1"/>
</dbReference>
<feature type="region of interest" description="Disordered" evidence="5">
    <location>
        <begin position="1"/>
        <end position="30"/>
    </location>
</feature>
<keyword evidence="9" id="KW-1185">Reference proteome</keyword>
<keyword evidence="2" id="KW-0053">Apoptosis</keyword>
<keyword evidence="4" id="KW-0175">Coiled coil</keyword>
<dbReference type="GO" id="GO:0005164">
    <property type="term" value="F:tumor necrosis factor receptor binding"/>
    <property type="evidence" value="ECO:0007669"/>
    <property type="project" value="TreeGrafter"/>
</dbReference>
<dbReference type="EMBL" id="CAJNOQ010002167">
    <property type="protein sequence ID" value="CAF0942980.1"/>
    <property type="molecule type" value="Genomic_DNA"/>
</dbReference>
<dbReference type="InterPro" id="IPR008974">
    <property type="entry name" value="TRAF-like"/>
</dbReference>
<feature type="domain" description="MATH" evidence="6">
    <location>
        <begin position="336"/>
        <end position="482"/>
    </location>
</feature>
<dbReference type="SUPFAM" id="SSF49599">
    <property type="entry name" value="TRAF domain-like"/>
    <property type="match status" value="1"/>
</dbReference>
<dbReference type="FunFam" id="2.60.210.10:FF:000001">
    <property type="entry name" value="TNF receptor-associated factor"/>
    <property type="match status" value="1"/>
</dbReference>
<dbReference type="GO" id="GO:0006915">
    <property type="term" value="P:apoptotic process"/>
    <property type="evidence" value="ECO:0007669"/>
    <property type="project" value="UniProtKB-KW"/>
</dbReference>
<dbReference type="Pfam" id="PF21355">
    <property type="entry name" value="TRAF-mep_MATH"/>
    <property type="match status" value="1"/>
</dbReference>
<dbReference type="OrthoDB" id="6499288at2759"/>
<evidence type="ECO:0000259" key="6">
    <source>
        <dbReference type="PROSITE" id="PS50144"/>
    </source>
</evidence>
<comment type="caution">
    <text evidence="7">The sequence shown here is derived from an EMBL/GenBank/DDBJ whole genome shotgun (WGS) entry which is preliminary data.</text>
</comment>
<evidence type="ECO:0000313" key="7">
    <source>
        <dbReference type="EMBL" id="CAF0942980.1"/>
    </source>
</evidence>
<evidence type="ECO:0000256" key="1">
    <source>
        <dbReference type="ARBA" id="ARBA00022499"/>
    </source>
</evidence>
<evidence type="ECO:0000256" key="3">
    <source>
        <dbReference type="ARBA" id="ARBA00022843"/>
    </source>
</evidence>
<evidence type="ECO:0000313" key="9">
    <source>
        <dbReference type="Proteomes" id="UP000663829"/>
    </source>
</evidence>
<gene>
    <name evidence="7" type="ORF">GPM918_LOCUS10813</name>
    <name evidence="8" type="ORF">SRO942_LOCUS10814</name>
</gene>
<dbReference type="EMBL" id="CAJOBC010002167">
    <property type="protein sequence ID" value="CAF3719296.1"/>
    <property type="molecule type" value="Genomic_DNA"/>
</dbReference>
<keyword evidence="3" id="KW-0832">Ubl conjugation</keyword>
<feature type="compositionally biased region" description="Basic and acidic residues" evidence="5">
    <location>
        <begin position="10"/>
        <end position="21"/>
    </location>
</feature>
<dbReference type="GO" id="GO:0043122">
    <property type="term" value="P:regulation of canonical NF-kappaB signal transduction"/>
    <property type="evidence" value="ECO:0007669"/>
    <property type="project" value="TreeGrafter"/>
</dbReference>
<reference evidence="7" key="1">
    <citation type="submission" date="2021-02" db="EMBL/GenBank/DDBJ databases">
        <authorList>
            <person name="Nowell W R."/>
        </authorList>
    </citation>
    <scope>NUCLEOTIDE SEQUENCE</scope>
</reference>
<dbReference type="GO" id="GO:0009898">
    <property type="term" value="C:cytoplasmic side of plasma membrane"/>
    <property type="evidence" value="ECO:0007669"/>
    <property type="project" value="TreeGrafter"/>
</dbReference>